<gene>
    <name evidence="1" type="ORF">H9830_05050</name>
</gene>
<comment type="caution">
    <text evidence="1">The sequence shown here is derived from an EMBL/GenBank/DDBJ whole genome shotgun (WGS) entry which is preliminary data.</text>
</comment>
<dbReference type="Proteomes" id="UP000824005">
    <property type="component" value="Unassembled WGS sequence"/>
</dbReference>
<sequence>MQRLIDDVHGLGGAAPRDRLKALGYTSRALSKAVRAGMIHAVGRKWLVLPDADSRIRTALEHGGLVGGAAALQSYGIWVTQSGLHVVAVKRKAHLGPLEPDVQRVQSEFRVDPSAP</sequence>
<proteinExistence type="predicted"/>
<dbReference type="EMBL" id="DXDC01000149">
    <property type="protein sequence ID" value="HIY65627.1"/>
    <property type="molecule type" value="Genomic_DNA"/>
</dbReference>
<organism evidence="1 2">
    <name type="scientific">Candidatus Agrococcus pullicola</name>
    <dbReference type="NCBI Taxonomy" id="2838429"/>
    <lineage>
        <taxon>Bacteria</taxon>
        <taxon>Bacillati</taxon>
        <taxon>Actinomycetota</taxon>
        <taxon>Actinomycetes</taxon>
        <taxon>Micrococcales</taxon>
        <taxon>Microbacteriaceae</taxon>
        <taxon>Agrococcus</taxon>
    </lineage>
</organism>
<accession>A0A9D2C8V6</accession>
<evidence type="ECO:0000313" key="1">
    <source>
        <dbReference type="EMBL" id="HIY65627.1"/>
    </source>
</evidence>
<reference evidence="1" key="1">
    <citation type="journal article" date="2021" name="PeerJ">
        <title>Extensive microbial diversity within the chicken gut microbiome revealed by metagenomics and culture.</title>
        <authorList>
            <person name="Gilroy R."/>
            <person name="Ravi A."/>
            <person name="Getino M."/>
            <person name="Pursley I."/>
            <person name="Horton D.L."/>
            <person name="Alikhan N.F."/>
            <person name="Baker D."/>
            <person name="Gharbi K."/>
            <person name="Hall N."/>
            <person name="Watson M."/>
            <person name="Adriaenssens E.M."/>
            <person name="Foster-Nyarko E."/>
            <person name="Jarju S."/>
            <person name="Secka A."/>
            <person name="Antonio M."/>
            <person name="Oren A."/>
            <person name="Chaudhuri R.R."/>
            <person name="La Ragione R."/>
            <person name="Hildebrand F."/>
            <person name="Pallen M.J."/>
        </authorList>
    </citation>
    <scope>NUCLEOTIDE SEQUENCE</scope>
    <source>
        <strain evidence="1">ChiGjej1B1-98</strain>
    </source>
</reference>
<reference evidence="1" key="2">
    <citation type="submission" date="2021-04" db="EMBL/GenBank/DDBJ databases">
        <authorList>
            <person name="Gilroy R."/>
        </authorList>
    </citation>
    <scope>NUCLEOTIDE SEQUENCE</scope>
    <source>
        <strain evidence="1">ChiGjej1B1-98</strain>
    </source>
</reference>
<evidence type="ECO:0000313" key="2">
    <source>
        <dbReference type="Proteomes" id="UP000824005"/>
    </source>
</evidence>
<name>A0A9D2C8V6_9MICO</name>
<protein>
    <submittedName>
        <fullName evidence="1">Uncharacterized protein</fullName>
    </submittedName>
</protein>
<dbReference type="AlphaFoldDB" id="A0A9D2C8V6"/>